<dbReference type="SUPFAM" id="SSF46565">
    <property type="entry name" value="Chaperone J-domain"/>
    <property type="match status" value="1"/>
</dbReference>
<dbReference type="Gene3D" id="1.10.287.110">
    <property type="entry name" value="DnaJ domain"/>
    <property type="match status" value="1"/>
</dbReference>
<keyword evidence="3" id="KW-0235">DNA replication</keyword>
<dbReference type="OrthoDB" id="9800202at2"/>
<keyword evidence="2 7" id="KW-0812">Transmembrane</keyword>
<keyword evidence="6" id="KW-0143">Chaperone</keyword>
<dbReference type="InterPro" id="IPR001623">
    <property type="entry name" value="DnaJ_domain"/>
</dbReference>
<dbReference type="RefSeq" id="WP_110461487.1">
    <property type="nucleotide sequence ID" value="NZ_QKMR01000006.1"/>
</dbReference>
<dbReference type="InterPro" id="IPR010652">
    <property type="entry name" value="DUF1232"/>
</dbReference>
<dbReference type="AlphaFoldDB" id="A0A318XQU9"/>
<evidence type="ECO:0000256" key="3">
    <source>
        <dbReference type="ARBA" id="ARBA00022705"/>
    </source>
</evidence>
<evidence type="ECO:0000256" key="4">
    <source>
        <dbReference type="ARBA" id="ARBA00022989"/>
    </source>
</evidence>
<dbReference type="InterPro" id="IPR036869">
    <property type="entry name" value="J_dom_sf"/>
</dbReference>
<dbReference type="PANTHER" id="PTHR44145:SF3">
    <property type="entry name" value="DNAJ HOMOLOG SUBFAMILY A MEMBER 3, MITOCHONDRIAL"/>
    <property type="match status" value="1"/>
</dbReference>
<organism evidence="9 10">
    <name type="scientific">Ruminiclostridium sufflavum DSM 19573</name>
    <dbReference type="NCBI Taxonomy" id="1121337"/>
    <lineage>
        <taxon>Bacteria</taxon>
        <taxon>Bacillati</taxon>
        <taxon>Bacillota</taxon>
        <taxon>Clostridia</taxon>
        <taxon>Eubacteriales</taxon>
        <taxon>Oscillospiraceae</taxon>
        <taxon>Ruminiclostridium</taxon>
    </lineage>
</organism>
<keyword evidence="10" id="KW-1185">Reference proteome</keyword>
<dbReference type="PANTHER" id="PTHR44145">
    <property type="entry name" value="DNAJ HOMOLOG SUBFAMILY A MEMBER 3, MITOCHONDRIAL"/>
    <property type="match status" value="1"/>
</dbReference>
<dbReference type="InterPro" id="IPR051938">
    <property type="entry name" value="Apopto_cytoskel_mod"/>
</dbReference>
<evidence type="ECO:0000256" key="7">
    <source>
        <dbReference type="SAM" id="Phobius"/>
    </source>
</evidence>
<dbReference type="PRINTS" id="PR00625">
    <property type="entry name" value="JDOMAIN"/>
</dbReference>
<dbReference type="PROSITE" id="PS50076">
    <property type="entry name" value="DNAJ_2"/>
    <property type="match status" value="1"/>
</dbReference>
<sequence>MEYKNYYELLGIDKTADFQEIKNAYYEKIKIWHPDKNPKNIEKAEEMSKGLNEAYHVLSDSERRRQYDTMLKFTAGKDFDEINDNSFQKAFNRVGRLFKGLQDNVHLMYRMFKDSINGSYKLDSVTFAVIAVALLYFILPVDLVADYIPVAGYIDDAAIISMISGTITNELNKYSEQNNINK</sequence>
<dbReference type="EMBL" id="QKMR01000006">
    <property type="protein sequence ID" value="PYG88595.1"/>
    <property type="molecule type" value="Genomic_DNA"/>
</dbReference>
<evidence type="ECO:0000259" key="8">
    <source>
        <dbReference type="PROSITE" id="PS50076"/>
    </source>
</evidence>
<comment type="subcellular location">
    <subcellularLocation>
        <location evidence="1">Endomembrane system</location>
        <topology evidence="1">Multi-pass membrane protein</topology>
    </subcellularLocation>
</comment>
<evidence type="ECO:0000256" key="1">
    <source>
        <dbReference type="ARBA" id="ARBA00004127"/>
    </source>
</evidence>
<dbReference type="GO" id="GO:0006260">
    <property type="term" value="P:DNA replication"/>
    <property type="evidence" value="ECO:0007669"/>
    <property type="project" value="UniProtKB-KW"/>
</dbReference>
<dbReference type="CDD" id="cd06257">
    <property type="entry name" value="DnaJ"/>
    <property type="match status" value="1"/>
</dbReference>
<dbReference type="Pfam" id="PF00226">
    <property type="entry name" value="DnaJ"/>
    <property type="match status" value="1"/>
</dbReference>
<protein>
    <submittedName>
        <fullName evidence="9">Uncharacterized protein DUF1232</fullName>
    </submittedName>
</protein>
<keyword evidence="4 7" id="KW-1133">Transmembrane helix</keyword>
<dbReference type="GO" id="GO:0012505">
    <property type="term" value="C:endomembrane system"/>
    <property type="evidence" value="ECO:0007669"/>
    <property type="project" value="UniProtKB-SubCell"/>
</dbReference>
<feature type="domain" description="J" evidence="8">
    <location>
        <begin position="5"/>
        <end position="71"/>
    </location>
</feature>
<proteinExistence type="predicted"/>
<evidence type="ECO:0000313" key="9">
    <source>
        <dbReference type="EMBL" id="PYG88595.1"/>
    </source>
</evidence>
<dbReference type="Pfam" id="PF06803">
    <property type="entry name" value="DUF1232"/>
    <property type="match status" value="1"/>
</dbReference>
<dbReference type="Proteomes" id="UP000248132">
    <property type="component" value="Unassembled WGS sequence"/>
</dbReference>
<evidence type="ECO:0000256" key="5">
    <source>
        <dbReference type="ARBA" id="ARBA00023136"/>
    </source>
</evidence>
<evidence type="ECO:0000256" key="2">
    <source>
        <dbReference type="ARBA" id="ARBA00022692"/>
    </source>
</evidence>
<evidence type="ECO:0000313" key="10">
    <source>
        <dbReference type="Proteomes" id="UP000248132"/>
    </source>
</evidence>
<evidence type="ECO:0000256" key="6">
    <source>
        <dbReference type="ARBA" id="ARBA00023186"/>
    </source>
</evidence>
<reference evidence="9 10" key="1">
    <citation type="submission" date="2018-06" db="EMBL/GenBank/DDBJ databases">
        <title>Genomic Encyclopedia of Type Strains, Phase I: the one thousand microbial genomes (KMG-I) project.</title>
        <authorList>
            <person name="Kyrpides N."/>
        </authorList>
    </citation>
    <scope>NUCLEOTIDE SEQUENCE [LARGE SCALE GENOMIC DNA]</scope>
    <source>
        <strain evidence="9 10">DSM 19573</strain>
    </source>
</reference>
<comment type="caution">
    <text evidence="9">The sequence shown here is derived from an EMBL/GenBank/DDBJ whole genome shotgun (WGS) entry which is preliminary data.</text>
</comment>
<dbReference type="SMART" id="SM00271">
    <property type="entry name" value="DnaJ"/>
    <property type="match status" value="1"/>
</dbReference>
<keyword evidence="5 7" id="KW-0472">Membrane</keyword>
<name>A0A318XQU9_9FIRM</name>
<feature type="transmembrane region" description="Helical" evidence="7">
    <location>
        <begin position="120"/>
        <end position="139"/>
    </location>
</feature>
<accession>A0A318XQU9</accession>
<gene>
    <name evidence="9" type="ORF">LY28_01446</name>
</gene>